<dbReference type="Proteomes" id="UP000194003">
    <property type="component" value="Unassembled WGS sequence"/>
</dbReference>
<dbReference type="Pfam" id="PF05187">
    <property type="entry name" value="Fer4_ETF_QO"/>
    <property type="match status" value="1"/>
</dbReference>
<keyword evidence="7 11" id="KW-0560">Oxidoreductase</keyword>
<dbReference type="GO" id="GO:0004174">
    <property type="term" value="F:electron-transferring-flavoprotein dehydrogenase activity"/>
    <property type="evidence" value="ECO:0007669"/>
    <property type="project" value="UniProtKB-UniRule"/>
</dbReference>
<dbReference type="Gene3D" id="3.30.9.90">
    <property type="match status" value="1"/>
</dbReference>
<dbReference type="SUPFAM" id="SSF51905">
    <property type="entry name" value="FAD/NAD(P)-binding domain"/>
    <property type="match status" value="1"/>
</dbReference>
<feature type="domain" description="ETF-QO/FixC ubiquinone-binding" evidence="13">
    <location>
        <begin position="224"/>
        <end position="317"/>
    </location>
</feature>
<dbReference type="SUPFAM" id="SSF54373">
    <property type="entry name" value="FAD-linked reductases, C-terminal domain"/>
    <property type="match status" value="1"/>
</dbReference>
<keyword evidence="6 11" id="KW-0249">Electron transport</keyword>
<feature type="domain" description="ETF-QO/FixX C-terminal" evidence="12">
    <location>
        <begin position="458"/>
        <end position="559"/>
    </location>
</feature>
<dbReference type="GO" id="GO:0046872">
    <property type="term" value="F:metal ion binding"/>
    <property type="evidence" value="ECO:0007669"/>
    <property type="project" value="UniProtKB-KW"/>
</dbReference>
<dbReference type="EC" id="1.5.5.1" evidence="11"/>
<dbReference type="AlphaFoldDB" id="A0A1Y2K3M9"/>
<dbReference type="Gene3D" id="3.30.70.20">
    <property type="match status" value="1"/>
</dbReference>
<keyword evidence="15" id="KW-1185">Reference proteome</keyword>
<keyword evidence="4 11" id="KW-0479">Metal-binding</keyword>
<dbReference type="GO" id="GO:0051539">
    <property type="term" value="F:4 iron, 4 sulfur cluster binding"/>
    <property type="evidence" value="ECO:0007669"/>
    <property type="project" value="UniProtKB-UniRule"/>
</dbReference>
<comment type="cofactor">
    <cofactor evidence="11">
        <name>[4Fe-4S] cluster</name>
        <dbReference type="ChEBI" id="CHEBI:49883"/>
    </cofactor>
    <text evidence="11">Binds 1 [4Fe-4S] cluster.</text>
</comment>
<comment type="function">
    <text evidence="11">Accepts electrons from ETF and reduces ubiquinone.</text>
</comment>
<accession>A0A1Y2K3M9</accession>
<sequence length="561" mass="60114">METIVAGSERESLTYDVAIIGAGPAGLAAAIRLAQVGTESGRELAVCVLEKGADIGAHLLSGAVMDPAGLDALLPHWRDAPPPNLTPVRSSALRYLSADGDLSLAQPRSLDDAGCFILSIGQLCRWLAQQAEALGVDIFPGFVGAEPLYDVENADQLYEHEGVVAGVVSGDMGRMQDGAPGPRFEPGTEIIAKQTLLAEGARGSLSERIIARYDLRADSAPQSYCLGVKEVWRVEPGRHQAGEILHSLGWPLDSAVYGGGFLYHWGDDRVSLGLVSGLDYANPYLDPFAEMQRWKTHPRIAGVLKGATRIGYGARVLVEGGPVALPKLTFPGGALIGDAAGFLNPARLKGIHAAILSGKMAAEAVAELWRDGAPEPGEEALGYPQKLRHSALWAELWRGRNIRPGFRWGRWSGMLNAALEDRVLRGRAPWTLRMAGEDRAALRPAASCAPIDYPQPDGKLTFSRADSVYLANLAHRDDQPIHLTRPHGDAALTTHGAAFARAETRYCPAGVYVWEEGEGDAQLRIQAANCLHCKCCDIKDPTGTIVWTPPEGGSGPHYTEM</sequence>
<dbReference type="STRING" id="1434232.MAIT1_02346"/>
<protein>
    <recommendedName>
        <fullName evidence="11">Electron transfer flavoprotein-ubiquinone oxidoreductase</fullName>
        <shortName evidence="11">ETF-QO</shortName>
        <ecNumber evidence="11">1.5.5.1</ecNumber>
    </recommendedName>
</protein>
<dbReference type="InterPro" id="IPR007859">
    <property type="entry name" value="ETF-QO/FixX_C"/>
</dbReference>
<keyword evidence="2 11" id="KW-0813">Transport</keyword>
<organism evidence="14 15">
    <name type="scientific">Magnetofaba australis IT-1</name>
    <dbReference type="NCBI Taxonomy" id="1434232"/>
    <lineage>
        <taxon>Bacteria</taxon>
        <taxon>Pseudomonadati</taxon>
        <taxon>Pseudomonadota</taxon>
        <taxon>Magnetococcia</taxon>
        <taxon>Magnetococcales</taxon>
        <taxon>Magnetococcaceae</taxon>
        <taxon>Magnetofaba</taxon>
    </lineage>
</organism>
<dbReference type="InterPro" id="IPR036188">
    <property type="entry name" value="FAD/NAD-bd_sf"/>
</dbReference>
<dbReference type="Pfam" id="PF21162">
    <property type="entry name" value="ETFQO_UQ-bd"/>
    <property type="match status" value="1"/>
</dbReference>
<dbReference type="PANTHER" id="PTHR10617:SF107">
    <property type="entry name" value="ELECTRON TRANSFER FLAVOPROTEIN-UBIQUINONE OXIDOREDUCTASE, MITOCHONDRIAL"/>
    <property type="match status" value="1"/>
</dbReference>
<proteinExistence type="predicted"/>
<evidence type="ECO:0000256" key="7">
    <source>
        <dbReference type="ARBA" id="ARBA00023002"/>
    </source>
</evidence>
<evidence type="ECO:0000259" key="13">
    <source>
        <dbReference type="Pfam" id="PF21162"/>
    </source>
</evidence>
<keyword evidence="3 11" id="KW-0285">Flavoprotein</keyword>
<comment type="cofactor">
    <cofactor evidence="1 11">
        <name>FAD</name>
        <dbReference type="ChEBI" id="CHEBI:57692"/>
    </cofactor>
</comment>
<evidence type="ECO:0000256" key="10">
    <source>
        <dbReference type="ARBA" id="ARBA00023075"/>
    </source>
</evidence>
<keyword evidence="8 11" id="KW-0408">Iron</keyword>
<evidence type="ECO:0000313" key="14">
    <source>
        <dbReference type="EMBL" id="OSM02236.1"/>
    </source>
</evidence>
<evidence type="ECO:0000256" key="11">
    <source>
        <dbReference type="RuleBase" id="RU366068"/>
    </source>
</evidence>
<comment type="catalytic activity">
    <reaction evidence="11">
        <text>a ubiquinone + reduced [electron-transfer flavoprotein] = a ubiquinol + oxidized [electron-transfer flavoprotein] + H(+)</text>
        <dbReference type="Rhea" id="RHEA:24052"/>
        <dbReference type="Rhea" id="RHEA-COMP:9565"/>
        <dbReference type="Rhea" id="RHEA-COMP:9566"/>
        <dbReference type="Rhea" id="RHEA-COMP:10685"/>
        <dbReference type="Rhea" id="RHEA-COMP:10686"/>
        <dbReference type="ChEBI" id="CHEBI:15378"/>
        <dbReference type="ChEBI" id="CHEBI:16389"/>
        <dbReference type="ChEBI" id="CHEBI:17976"/>
        <dbReference type="ChEBI" id="CHEBI:57692"/>
        <dbReference type="ChEBI" id="CHEBI:58307"/>
        <dbReference type="EC" id="1.5.5.1"/>
    </reaction>
</comment>
<keyword evidence="5 11" id="KW-0274">FAD</keyword>
<evidence type="ECO:0000256" key="6">
    <source>
        <dbReference type="ARBA" id="ARBA00022982"/>
    </source>
</evidence>
<gene>
    <name evidence="14" type="ORF">MAIT1_02346</name>
</gene>
<dbReference type="Gene3D" id="3.50.50.60">
    <property type="entry name" value="FAD/NAD(P)-binding domain"/>
    <property type="match status" value="1"/>
</dbReference>
<dbReference type="Pfam" id="PF13450">
    <property type="entry name" value="NAD_binding_8"/>
    <property type="match status" value="1"/>
</dbReference>
<reference evidence="14 15" key="1">
    <citation type="journal article" date="2016" name="BMC Genomics">
        <title>Combined genomic and structural analyses of a cultured magnetotactic bacterium reveals its niche adaptation to a dynamic environment.</title>
        <authorList>
            <person name="Araujo A.C."/>
            <person name="Morillo V."/>
            <person name="Cypriano J."/>
            <person name="Teixeira L.C."/>
            <person name="Leao P."/>
            <person name="Lyra S."/>
            <person name="Almeida L.G."/>
            <person name="Bazylinski D.A."/>
            <person name="Vasconcellos A.T."/>
            <person name="Abreu F."/>
            <person name="Lins U."/>
        </authorList>
    </citation>
    <scope>NUCLEOTIDE SEQUENCE [LARGE SCALE GENOMIC DNA]</scope>
    <source>
        <strain evidence="14 15">IT-1</strain>
    </source>
</reference>
<name>A0A1Y2K3M9_9PROT</name>
<dbReference type="PANTHER" id="PTHR10617">
    <property type="entry name" value="ELECTRON TRANSFER FLAVOPROTEIN-UBIQUINONE OXIDOREDUCTASE"/>
    <property type="match status" value="1"/>
</dbReference>
<evidence type="ECO:0000313" key="15">
    <source>
        <dbReference type="Proteomes" id="UP000194003"/>
    </source>
</evidence>
<dbReference type="SUPFAM" id="SSF54862">
    <property type="entry name" value="4Fe-4S ferredoxins"/>
    <property type="match status" value="1"/>
</dbReference>
<evidence type="ECO:0000256" key="9">
    <source>
        <dbReference type="ARBA" id="ARBA00023014"/>
    </source>
</evidence>
<evidence type="ECO:0000256" key="3">
    <source>
        <dbReference type="ARBA" id="ARBA00022630"/>
    </source>
</evidence>
<evidence type="ECO:0000256" key="2">
    <source>
        <dbReference type="ARBA" id="ARBA00022448"/>
    </source>
</evidence>
<dbReference type="InterPro" id="IPR049398">
    <property type="entry name" value="ETF-QO/FixC_UQ-bd"/>
</dbReference>
<evidence type="ECO:0000256" key="1">
    <source>
        <dbReference type="ARBA" id="ARBA00001974"/>
    </source>
</evidence>
<evidence type="ECO:0000256" key="8">
    <source>
        <dbReference type="ARBA" id="ARBA00023004"/>
    </source>
</evidence>
<keyword evidence="9 11" id="KW-0411">Iron-sulfur</keyword>
<comment type="caution">
    <text evidence="14">The sequence shown here is derived from an EMBL/GenBank/DDBJ whole genome shotgun (WGS) entry which is preliminary data.</text>
</comment>
<keyword evidence="10 11" id="KW-0830">Ubiquinone</keyword>
<dbReference type="EMBL" id="LVJN01000020">
    <property type="protein sequence ID" value="OSM02236.1"/>
    <property type="molecule type" value="Genomic_DNA"/>
</dbReference>
<evidence type="ECO:0000259" key="12">
    <source>
        <dbReference type="Pfam" id="PF05187"/>
    </source>
</evidence>
<evidence type="ECO:0000256" key="5">
    <source>
        <dbReference type="ARBA" id="ARBA00022827"/>
    </source>
</evidence>
<dbReference type="InterPro" id="IPR040156">
    <property type="entry name" value="ETF-QO"/>
</dbReference>
<evidence type="ECO:0000256" key="4">
    <source>
        <dbReference type="ARBA" id="ARBA00022723"/>
    </source>
</evidence>